<protein>
    <submittedName>
        <fullName evidence="2">Uncharacterized protein</fullName>
    </submittedName>
</protein>
<keyword evidence="1" id="KW-1133">Transmembrane helix</keyword>
<accession>A0A7G1HTF6</accession>
<name>A0A7G1HTF6_HELPX</name>
<proteinExistence type="predicted"/>
<gene>
    <name evidence="2" type="ORF">HPKE_09350</name>
</gene>
<keyword evidence="1" id="KW-0812">Transmembrane</keyword>
<dbReference type="AlphaFoldDB" id="A0A7G1HTF6"/>
<reference evidence="2" key="1">
    <citation type="submission" date="2020-07" db="EMBL/GenBank/DDBJ databases">
        <title>Genome sequencing reveals virulence potentials of Helicobacter pylori strain KE21 isolated from a Kenyan patient with gastric signet ring cell carcinoma.</title>
        <authorList>
            <person name="Mwangi C.N."/>
            <person name="Njoroge S."/>
            <person name="Kabamba T.E."/>
            <person name="Matsumoto T."/>
            <person name="Nyerere A."/>
            <person name="Devani S."/>
            <person name="Rajula A."/>
            <person name="Moloo Z."/>
            <person name="Revathi G."/>
            <person name="Yamaoka Y."/>
        </authorList>
    </citation>
    <scope>NUCLEOTIDE SEQUENCE</scope>
    <source>
        <strain evidence="2">HpKE21</strain>
    </source>
</reference>
<sequence>MLENMQDISLQGSHEVGVDALWLEFLNGFVLFIKSIYECQKKGKDHKEALKHTAIATLKGGALSYGSAFASSSLGGLMQSSTNRIIQSFGNGSVPTMIVGVGVVNCKVLVDYFRGKIDRVECLEKLGKENTTFLSSTAMGIIGQLAIPIPVVGAFIGGFVGGVMSKAFYDVSLTIFKEAKLARQRRIEIEKECRESIRQLEMYQNQFNEVFERYFHGTIKFFNESFDELERALCAGDADLAIAVNNKIQEGMGQELLFDNKQECWEFITSRKEGWNFITSRGKTEIYKEKSMDKNRDDHAIMANVIKSLERGGSFSSSDRAKFAQAARTHGIEDSVIEEIIDIGQTLSLIYRHEDLIDASDLPREQKKAVRAELQKSIDENLEVLKKIINI</sequence>
<dbReference type="EMBL" id="AP023320">
    <property type="protein sequence ID" value="BCI58680.1"/>
    <property type="molecule type" value="Genomic_DNA"/>
</dbReference>
<feature type="transmembrane region" description="Helical" evidence="1">
    <location>
        <begin position="20"/>
        <end position="37"/>
    </location>
</feature>
<evidence type="ECO:0000256" key="1">
    <source>
        <dbReference type="SAM" id="Phobius"/>
    </source>
</evidence>
<keyword evidence="1" id="KW-0472">Membrane</keyword>
<evidence type="ECO:0000313" key="2">
    <source>
        <dbReference type="EMBL" id="BCI58680.1"/>
    </source>
</evidence>
<organism evidence="2">
    <name type="scientific">Helicobacter pylori</name>
    <name type="common">Campylobacter pylori</name>
    <dbReference type="NCBI Taxonomy" id="210"/>
    <lineage>
        <taxon>Bacteria</taxon>
        <taxon>Pseudomonadati</taxon>
        <taxon>Campylobacterota</taxon>
        <taxon>Epsilonproteobacteria</taxon>
        <taxon>Campylobacterales</taxon>
        <taxon>Helicobacteraceae</taxon>
        <taxon>Helicobacter</taxon>
    </lineage>
</organism>